<keyword evidence="11" id="KW-1185">Reference proteome</keyword>
<feature type="region of interest" description="Uridylyltransferase" evidence="7">
    <location>
        <begin position="1"/>
        <end position="328"/>
    </location>
</feature>
<dbReference type="GO" id="GO:0008773">
    <property type="term" value="F:[protein-PII] uridylyltransferase activity"/>
    <property type="evidence" value="ECO:0007669"/>
    <property type="project" value="UniProtKB-UniRule"/>
</dbReference>
<evidence type="ECO:0000256" key="6">
    <source>
        <dbReference type="ARBA" id="ARBA00023268"/>
    </source>
</evidence>
<dbReference type="PROSITE" id="PS51831">
    <property type="entry name" value="HD"/>
    <property type="match status" value="1"/>
</dbReference>
<dbReference type="InterPro" id="IPR045865">
    <property type="entry name" value="ACT-like_dom_sf"/>
</dbReference>
<evidence type="ECO:0000256" key="4">
    <source>
        <dbReference type="ARBA" id="ARBA00022801"/>
    </source>
</evidence>
<dbReference type="HAMAP" id="MF_00277">
    <property type="entry name" value="PII_uridylyl_transf"/>
    <property type="match status" value="1"/>
</dbReference>
<dbReference type="InterPro" id="IPR010043">
    <property type="entry name" value="UTase/UR"/>
</dbReference>
<dbReference type="SMART" id="SM00471">
    <property type="entry name" value="HDc"/>
    <property type="match status" value="1"/>
</dbReference>
<dbReference type="Pfam" id="PF01966">
    <property type="entry name" value="HD"/>
    <property type="match status" value="1"/>
</dbReference>
<dbReference type="Proteomes" id="UP000005540">
    <property type="component" value="Unassembled WGS sequence"/>
</dbReference>
<comment type="catalytic activity">
    <reaction evidence="7">
        <text>[protein-PII]-uridylyl-L-tyrosine + H2O = [protein-PII]-L-tyrosine + UMP + H(+)</text>
        <dbReference type="Rhea" id="RHEA:48600"/>
        <dbReference type="Rhea" id="RHEA-COMP:12147"/>
        <dbReference type="Rhea" id="RHEA-COMP:12148"/>
        <dbReference type="ChEBI" id="CHEBI:15377"/>
        <dbReference type="ChEBI" id="CHEBI:15378"/>
        <dbReference type="ChEBI" id="CHEBI:46858"/>
        <dbReference type="ChEBI" id="CHEBI:57865"/>
        <dbReference type="ChEBI" id="CHEBI:90602"/>
    </reaction>
</comment>
<dbReference type="SUPFAM" id="SSF55021">
    <property type="entry name" value="ACT-like"/>
    <property type="match status" value="1"/>
</dbReference>
<dbReference type="GO" id="GO:0006808">
    <property type="term" value="P:regulation of nitrogen utilization"/>
    <property type="evidence" value="ECO:0007669"/>
    <property type="project" value="UniProtKB-UniRule"/>
</dbReference>
<dbReference type="SUPFAM" id="SSF81593">
    <property type="entry name" value="Nucleotidyltransferase substrate binding subunit/domain"/>
    <property type="match status" value="1"/>
</dbReference>
<evidence type="ECO:0000313" key="11">
    <source>
        <dbReference type="Proteomes" id="UP000005540"/>
    </source>
</evidence>
<evidence type="ECO:0000256" key="7">
    <source>
        <dbReference type="HAMAP-Rule" id="MF_00277"/>
    </source>
</evidence>
<dbReference type="InterPro" id="IPR002912">
    <property type="entry name" value="ACT_dom"/>
</dbReference>
<dbReference type="SUPFAM" id="SSF81301">
    <property type="entry name" value="Nucleotidyltransferase"/>
    <property type="match status" value="1"/>
</dbReference>
<keyword evidence="2 7" id="KW-0548">Nucleotidyltransferase</keyword>
<dbReference type="GO" id="GO:0008081">
    <property type="term" value="F:phosphoric diester hydrolase activity"/>
    <property type="evidence" value="ECO:0007669"/>
    <property type="project" value="UniProtKB-UniRule"/>
</dbReference>
<reference evidence="10 11" key="1">
    <citation type="submission" date="2009-04" db="EMBL/GenBank/DDBJ databases">
        <authorList>
            <person name="Reysenbach A.-L."/>
            <person name="Heidelberg J.F."/>
            <person name="Nelson W.C."/>
        </authorList>
    </citation>
    <scope>NUCLEOTIDE SEQUENCE [LARGE SCALE GENOMIC DNA]</scope>
    <source>
        <strain evidence="10 11">SS-5</strain>
    </source>
</reference>
<dbReference type="CDD" id="cd05401">
    <property type="entry name" value="NT_GlnE_GlnD_like"/>
    <property type="match status" value="1"/>
</dbReference>
<evidence type="ECO:0000256" key="3">
    <source>
        <dbReference type="ARBA" id="ARBA00022737"/>
    </source>
</evidence>
<dbReference type="PROSITE" id="PS51671">
    <property type="entry name" value="ACT"/>
    <property type="match status" value="1"/>
</dbReference>
<comment type="cofactor">
    <cofactor evidence="7">
        <name>Mg(2+)</name>
        <dbReference type="ChEBI" id="CHEBI:18420"/>
    </cofactor>
</comment>
<dbReference type="RefSeq" id="WP_007545356.1">
    <property type="nucleotide sequence ID" value="NZ_ABZS01000001.1"/>
</dbReference>
<evidence type="ECO:0000259" key="8">
    <source>
        <dbReference type="PROSITE" id="PS51671"/>
    </source>
</evidence>
<dbReference type="InterPro" id="IPR006674">
    <property type="entry name" value="HD_domain"/>
</dbReference>
<comment type="similarity">
    <text evidence="7">Belongs to the GlnD family.</text>
</comment>
<proteinExistence type="inferred from homology"/>
<sequence length="869" mass="101885">METALEVNKKQHILDNYHKAKKELIAKHYAGESALTIVKELSDLTDQTIKEFARISFPNLNEISIIVLGGYGRRELCFKSDIDISIVYNTEDIESLKIGIENFYYCLLDLKCDVGFSPRNIKTFLDLSKEDLTVATALLQGRFLCGNEDIYRTLSEKFKKLIRSKRKAYIEATLKARKVRYSNTGSSIYLMEPHVKEGEGGLRDFHEVFWIAKVLDDVNDYRYFVEKNIILEEEYIELMNAYDFLLRIRNQMHLLCNKKCDVLTFALQEEVAKKLGYAPENADYETLRESVERMMKLYYLNARSINNITNRILKNLTESESSYEEYIPIDDMFIKTSSEIDVLNSKKFEKEPERNILKAFKYFKKYGLNFSSNLEYLLRKNERFLKGKKLSDDLKEIVREIFSSINNLPKTLKRMQDFYVLDDLIPEFGFQRCHFQYDHYHKYTTDAHAIKALEELENLPKIDSFQKIKIFEIYKEIQRKDLLIWAIFLHDIGKGHKADHSVLGAEMTRDILDRFGYPLKDIETVSFLVRHHLDMAHISQRRNLHEPRVIEDFVKVIKNKELLNMLTVLTWCDANAVGSGAWNDWKFALLMELYNKASEYLESSSIEDLETQIQKRFEDKKRKLLELLTLELSKKKAEFHLNRLSDYYILSTPLQDIVKHIKLEDKLIEENLTLTTTFEKNIGAGYSDVVIAVKNIENPLLIITGILTYLNINILTVYSFERKDGIYLIETQVSTSSLEAIDEQKFEKFLNLLLKVINGEEKFENLVRKRDRGFRASTVPPPTYVKIDNEMSENYTIFDISGEDRVGLLFDIIKIFSKYDLYVHMVKASTQGLRVRDAFYIRTKNKEKVYDKKLLEKVQNEILELLKNG</sequence>
<dbReference type="InterPro" id="IPR003607">
    <property type="entry name" value="HD/PDEase_dom"/>
</dbReference>
<dbReference type="EMBL" id="ABZS01000001">
    <property type="protein sequence ID" value="EEP61469.1"/>
    <property type="molecule type" value="Genomic_DNA"/>
</dbReference>
<dbReference type="NCBIfam" id="TIGR01693">
    <property type="entry name" value="UTase_glnD"/>
    <property type="match status" value="1"/>
</dbReference>
<dbReference type="PIRSF" id="PIRSF006288">
    <property type="entry name" value="PII_uridyltransf"/>
    <property type="match status" value="1"/>
</dbReference>
<dbReference type="Pfam" id="PF08335">
    <property type="entry name" value="GlnD_UR_UTase"/>
    <property type="match status" value="1"/>
</dbReference>
<dbReference type="EC" id="3.1.4.-" evidence="7"/>
<comment type="function">
    <text evidence="7">Modifies, by uridylylation and deuridylylation, the PII regulatory proteins (GlnB and homologs), in response to the nitrogen status of the cell that GlnD senses through the glutamine level. Under low glutamine levels, catalyzes the conversion of the PII proteins and UTP to PII-UMP and PPi, while under higher glutamine levels, GlnD hydrolyzes PII-UMP to PII and UMP (deuridylylation). Thus, controls uridylylation state and activity of the PII proteins, and plays an important role in the regulation of nitrogen metabolism.</text>
</comment>
<dbReference type="SUPFAM" id="SSF109604">
    <property type="entry name" value="HD-domain/PDEase-like"/>
    <property type="match status" value="1"/>
</dbReference>
<dbReference type="OrthoDB" id="9805698at2"/>
<dbReference type="InterPro" id="IPR043519">
    <property type="entry name" value="NT_sf"/>
</dbReference>
<protein>
    <recommendedName>
        <fullName evidence="7">Bifunctional uridylyltransferase/uridylyl-removing enzyme</fullName>
        <shortName evidence="7">UTase/UR</shortName>
    </recommendedName>
    <alternativeName>
        <fullName evidence="7">Bifunctional [protein-PII] modification enzyme</fullName>
    </alternativeName>
    <alternativeName>
        <fullName evidence="7">Bifunctional nitrogen sensor protein</fullName>
    </alternativeName>
    <domain>
        <recommendedName>
            <fullName evidence="7">[Protein-PII] uridylyltransferase</fullName>
            <shortName evidence="7">PII uridylyltransferase</shortName>
            <shortName evidence="7">UTase</shortName>
            <ecNumber evidence="7">2.7.7.59</ecNumber>
        </recommendedName>
    </domain>
    <domain>
        <recommendedName>
            <fullName evidence="7">[Protein-PII]-UMP uridylyl-removing enzyme</fullName>
            <shortName evidence="7">UR</shortName>
            <ecNumber evidence="7">3.1.4.-</ecNumber>
        </recommendedName>
    </domain>
</protein>
<dbReference type="Gene3D" id="1.10.3090.10">
    <property type="entry name" value="cca-adding enzyme, domain 2"/>
    <property type="match status" value="1"/>
</dbReference>
<evidence type="ECO:0000313" key="10">
    <source>
        <dbReference type="EMBL" id="EEP61469.1"/>
    </source>
</evidence>
<evidence type="ECO:0000256" key="2">
    <source>
        <dbReference type="ARBA" id="ARBA00022695"/>
    </source>
</evidence>
<organism evidence="10 11">
    <name type="scientific">Sulfurihydrogenibium yellowstonense SS-5</name>
    <dbReference type="NCBI Taxonomy" id="432331"/>
    <lineage>
        <taxon>Bacteria</taxon>
        <taxon>Pseudomonadati</taxon>
        <taxon>Aquificota</taxon>
        <taxon>Aquificia</taxon>
        <taxon>Aquificales</taxon>
        <taxon>Hydrogenothermaceae</taxon>
        <taxon>Sulfurihydrogenibium</taxon>
    </lineage>
</organism>
<gene>
    <name evidence="7" type="primary">glnD</name>
    <name evidence="10" type="ORF">SULYE_0018</name>
</gene>
<comment type="domain">
    <text evidence="7">Has four distinct domains: an N-terminal nucleotidyltransferase (NT) domain responsible for UTase activity, a central HD domain that encodes UR activity, and two C-terminal ACT domains that seem to have a role in glutamine sensing.</text>
</comment>
<dbReference type="Pfam" id="PF24931">
    <property type="entry name" value="ACT_ACR9_3rd"/>
    <property type="match status" value="1"/>
</dbReference>
<dbReference type="InterPro" id="IPR013546">
    <property type="entry name" value="PII_UdlTrfase/GS_AdlTrfase"/>
</dbReference>
<evidence type="ECO:0000259" key="9">
    <source>
        <dbReference type="PROSITE" id="PS51831"/>
    </source>
</evidence>
<feature type="region of interest" description="Uridylyl-removing" evidence="7">
    <location>
        <begin position="329"/>
        <end position="687"/>
    </location>
</feature>
<keyword evidence="1 7" id="KW-0808">Transferase</keyword>
<dbReference type="CDD" id="cd04899">
    <property type="entry name" value="ACT_ACR-UUR-like_2"/>
    <property type="match status" value="1"/>
</dbReference>
<feature type="domain" description="HD" evidence="9">
    <location>
        <begin position="445"/>
        <end position="566"/>
    </location>
</feature>
<comment type="caution">
    <text evidence="10">The sequence shown here is derived from an EMBL/GenBank/DDBJ whole genome shotgun (WGS) entry which is preliminary data.</text>
</comment>
<feature type="domain" description="ACT" evidence="8">
    <location>
        <begin position="797"/>
        <end position="869"/>
    </location>
</feature>
<keyword evidence="5 7" id="KW-0460">Magnesium</keyword>
<keyword evidence="4 7" id="KW-0378">Hydrolase</keyword>
<dbReference type="PANTHER" id="PTHR47320">
    <property type="entry name" value="BIFUNCTIONAL URIDYLYLTRANSFERASE/URIDYLYL-REMOVING ENZYME"/>
    <property type="match status" value="1"/>
</dbReference>
<accession>C4FHJ0</accession>
<evidence type="ECO:0000256" key="1">
    <source>
        <dbReference type="ARBA" id="ARBA00022679"/>
    </source>
</evidence>
<dbReference type="PANTHER" id="PTHR47320:SF1">
    <property type="entry name" value="BIFUNCTIONAL URIDYLYLTRANSFERASE_URIDYLYL-REMOVING ENZYME"/>
    <property type="match status" value="1"/>
</dbReference>
<keyword evidence="6 7" id="KW-0511">Multifunctional enzyme</keyword>
<dbReference type="AlphaFoldDB" id="C4FHJ0"/>
<evidence type="ECO:0000256" key="5">
    <source>
        <dbReference type="ARBA" id="ARBA00022842"/>
    </source>
</evidence>
<keyword evidence="3" id="KW-0677">Repeat</keyword>
<comment type="activity regulation">
    <text evidence="7">Uridylyltransferase (UTase) activity is inhibited by glutamine, while glutamine activates uridylyl-removing (UR) activity.</text>
</comment>
<comment type="catalytic activity">
    <reaction evidence="7">
        <text>[protein-PII]-L-tyrosine + UTP = [protein-PII]-uridylyl-L-tyrosine + diphosphate</text>
        <dbReference type="Rhea" id="RHEA:13673"/>
        <dbReference type="Rhea" id="RHEA-COMP:12147"/>
        <dbReference type="Rhea" id="RHEA-COMP:12148"/>
        <dbReference type="ChEBI" id="CHEBI:33019"/>
        <dbReference type="ChEBI" id="CHEBI:46398"/>
        <dbReference type="ChEBI" id="CHEBI:46858"/>
        <dbReference type="ChEBI" id="CHEBI:90602"/>
        <dbReference type="EC" id="2.7.7.59"/>
    </reaction>
</comment>
<name>C4FHJ0_9AQUI</name>
<dbReference type="EC" id="2.7.7.59" evidence="7"/>